<evidence type="ECO:0000259" key="1">
    <source>
        <dbReference type="PROSITE" id="PS50195"/>
    </source>
</evidence>
<keyword evidence="3" id="KW-1185">Reference proteome</keyword>
<sequence length="135" mass="15522">MSVEASVQNEIKEKQLAGCPSENKLSIVITGHRDDATTKATFYNFVATRIVNGVEKSSQTSYRYSQLLEFNEKLIYNYGAIRLLRVFPPKKFVGNRDGDFVVLRRDAIQEWATELCLDEEVCEDKDVLEFFKLTE</sequence>
<dbReference type="InterPro" id="IPR036871">
    <property type="entry name" value="PX_dom_sf"/>
</dbReference>
<dbReference type="OrthoDB" id="430293at2759"/>
<dbReference type="GO" id="GO:0035091">
    <property type="term" value="F:phosphatidylinositol binding"/>
    <property type="evidence" value="ECO:0007669"/>
    <property type="project" value="InterPro"/>
</dbReference>
<dbReference type="CDD" id="cd06093">
    <property type="entry name" value="PX_domain"/>
    <property type="match status" value="1"/>
</dbReference>
<protein>
    <submittedName>
        <fullName evidence="2">PX domain containing protein</fullName>
    </submittedName>
</protein>
<evidence type="ECO:0000313" key="2">
    <source>
        <dbReference type="EMBL" id="EAX95874.1"/>
    </source>
</evidence>
<evidence type="ECO:0000313" key="3">
    <source>
        <dbReference type="Proteomes" id="UP000001542"/>
    </source>
</evidence>
<dbReference type="Gene3D" id="3.30.1520.10">
    <property type="entry name" value="Phox-like domain"/>
    <property type="match status" value="1"/>
</dbReference>
<dbReference type="AlphaFoldDB" id="A2FGT0"/>
<dbReference type="VEuPathDB" id="TrichDB:TVAG_008850"/>
<dbReference type="EMBL" id="DS113784">
    <property type="protein sequence ID" value="EAX95874.1"/>
    <property type="molecule type" value="Genomic_DNA"/>
</dbReference>
<dbReference type="KEGG" id="tva:4753639"/>
<feature type="domain" description="PX" evidence="1">
    <location>
        <begin position="1"/>
        <end position="135"/>
    </location>
</feature>
<reference evidence="2" key="1">
    <citation type="submission" date="2006-10" db="EMBL/GenBank/DDBJ databases">
        <authorList>
            <person name="Amadeo P."/>
            <person name="Zhao Q."/>
            <person name="Wortman J."/>
            <person name="Fraser-Liggett C."/>
            <person name="Carlton J."/>
        </authorList>
    </citation>
    <scope>NUCLEOTIDE SEQUENCE</scope>
    <source>
        <strain evidence="2">G3</strain>
    </source>
</reference>
<accession>A2FGT0</accession>
<gene>
    <name evidence="2" type="ORF">TVAG_008850</name>
</gene>
<dbReference type="SUPFAM" id="SSF64268">
    <property type="entry name" value="PX domain"/>
    <property type="match status" value="1"/>
</dbReference>
<proteinExistence type="predicted"/>
<reference evidence="2" key="2">
    <citation type="journal article" date="2007" name="Science">
        <title>Draft genome sequence of the sexually transmitted pathogen Trichomonas vaginalis.</title>
        <authorList>
            <person name="Carlton J.M."/>
            <person name="Hirt R.P."/>
            <person name="Silva J.C."/>
            <person name="Delcher A.L."/>
            <person name="Schatz M."/>
            <person name="Zhao Q."/>
            <person name="Wortman J.R."/>
            <person name="Bidwell S.L."/>
            <person name="Alsmark U.C.M."/>
            <person name="Besteiro S."/>
            <person name="Sicheritz-Ponten T."/>
            <person name="Noel C.J."/>
            <person name="Dacks J.B."/>
            <person name="Foster P.G."/>
            <person name="Simillion C."/>
            <person name="Van de Peer Y."/>
            <person name="Miranda-Saavedra D."/>
            <person name="Barton G.J."/>
            <person name="Westrop G.D."/>
            <person name="Mueller S."/>
            <person name="Dessi D."/>
            <person name="Fiori P.L."/>
            <person name="Ren Q."/>
            <person name="Paulsen I."/>
            <person name="Zhang H."/>
            <person name="Bastida-Corcuera F.D."/>
            <person name="Simoes-Barbosa A."/>
            <person name="Brown M.T."/>
            <person name="Hayes R.D."/>
            <person name="Mukherjee M."/>
            <person name="Okumura C.Y."/>
            <person name="Schneider R."/>
            <person name="Smith A.J."/>
            <person name="Vanacova S."/>
            <person name="Villalvazo M."/>
            <person name="Haas B.J."/>
            <person name="Pertea M."/>
            <person name="Feldblyum T.V."/>
            <person name="Utterback T.R."/>
            <person name="Shu C.L."/>
            <person name="Osoegawa K."/>
            <person name="de Jong P.J."/>
            <person name="Hrdy I."/>
            <person name="Horvathova L."/>
            <person name="Zubacova Z."/>
            <person name="Dolezal P."/>
            <person name="Malik S.B."/>
            <person name="Logsdon J.M. Jr."/>
            <person name="Henze K."/>
            <person name="Gupta A."/>
            <person name="Wang C.C."/>
            <person name="Dunne R.L."/>
            <person name="Upcroft J.A."/>
            <person name="Upcroft P."/>
            <person name="White O."/>
            <person name="Salzberg S.L."/>
            <person name="Tang P."/>
            <person name="Chiu C.-H."/>
            <person name="Lee Y.-S."/>
            <person name="Embley T.M."/>
            <person name="Coombs G.H."/>
            <person name="Mottram J.C."/>
            <person name="Tachezy J."/>
            <person name="Fraser-Liggett C.M."/>
            <person name="Johnson P.J."/>
        </authorList>
    </citation>
    <scope>NUCLEOTIDE SEQUENCE [LARGE SCALE GENOMIC DNA]</scope>
    <source>
        <strain evidence="2">G3</strain>
    </source>
</reference>
<dbReference type="PROSITE" id="PS50195">
    <property type="entry name" value="PX"/>
    <property type="match status" value="1"/>
</dbReference>
<dbReference type="VEuPathDB" id="TrichDB:TVAGG3_0313750"/>
<dbReference type="SMR" id="A2FGT0"/>
<dbReference type="InParanoid" id="A2FGT0"/>
<name>A2FGT0_TRIV3</name>
<dbReference type="Pfam" id="PF00787">
    <property type="entry name" value="PX"/>
    <property type="match status" value="1"/>
</dbReference>
<dbReference type="Proteomes" id="UP000001542">
    <property type="component" value="Unassembled WGS sequence"/>
</dbReference>
<dbReference type="SMART" id="SM00312">
    <property type="entry name" value="PX"/>
    <property type="match status" value="1"/>
</dbReference>
<organism evidence="2 3">
    <name type="scientific">Trichomonas vaginalis (strain ATCC PRA-98 / G3)</name>
    <dbReference type="NCBI Taxonomy" id="412133"/>
    <lineage>
        <taxon>Eukaryota</taxon>
        <taxon>Metamonada</taxon>
        <taxon>Parabasalia</taxon>
        <taxon>Trichomonadida</taxon>
        <taxon>Trichomonadidae</taxon>
        <taxon>Trichomonas</taxon>
    </lineage>
</organism>
<dbReference type="RefSeq" id="XP_001308804.1">
    <property type="nucleotide sequence ID" value="XM_001308803.1"/>
</dbReference>
<dbReference type="InterPro" id="IPR001683">
    <property type="entry name" value="PX_dom"/>
</dbReference>